<keyword evidence="3" id="KW-1185">Reference proteome</keyword>
<accession>A0A6G1HDI6</accession>
<dbReference type="EMBL" id="ML977140">
    <property type="protein sequence ID" value="KAF1991296.1"/>
    <property type="molecule type" value="Genomic_DNA"/>
</dbReference>
<organism evidence="2 3">
    <name type="scientific">Aulographum hederae CBS 113979</name>
    <dbReference type="NCBI Taxonomy" id="1176131"/>
    <lineage>
        <taxon>Eukaryota</taxon>
        <taxon>Fungi</taxon>
        <taxon>Dikarya</taxon>
        <taxon>Ascomycota</taxon>
        <taxon>Pezizomycotina</taxon>
        <taxon>Dothideomycetes</taxon>
        <taxon>Pleosporomycetidae</taxon>
        <taxon>Aulographales</taxon>
        <taxon>Aulographaceae</taxon>
    </lineage>
</organism>
<dbReference type="InterPro" id="IPR057229">
    <property type="entry name" value="DUF7907"/>
</dbReference>
<dbReference type="Pfam" id="PF25484">
    <property type="entry name" value="DUF7907"/>
    <property type="match status" value="1"/>
</dbReference>
<reference evidence="2" key="1">
    <citation type="journal article" date="2020" name="Stud. Mycol.">
        <title>101 Dothideomycetes genomes: a test case for predicting lifestyles and emergence of pathogens.</title>
        <authorList>
            <person name="Haridas S."/>
            <person name="Albert R."/>
            <person name="Binder M."/>
            <person name="Bloem J."/>
            <person name="Labutti K."/>
            <person name="Salamov A."/>
            <person name="Andreopoulos B."/>
            <person name="Baker S."/>
            <person name="Barry K."/>
            <person name="Bills G."/>
            <person name="Bluhm B."/>
            <person name="Cannon C."/>
            <person name="Castanera R."/>
            <person name="Culley D."/>
            <person name="Daum C."/>
            <person name="Ezra D."/>
            <person name="Gonzalez J."/>
            <person name="Henrissat B."/>
            <person name="Kuo A."/>
            <person name="Liang C."/>
            <person name="Lipzen A."/>
            <person name="Lutzoni F."/>
            <person name="Magnuson J."/>
            <person name="Mondo S."/>
            <person name="Nolan M."/>
            <person name="Ohm R."/>
            <person name="Pangilinan J."/>
            <person name="Park H.-J."/>
            <person name="Ramirez L."/>
            <person name="Alfaro M."/>
            <person name="Sun H."/>
            <person name="Tritt A."/>
            <person name="Yoshinaga Y."/>
            <person name="Zwiers L.-H."/>
            <person name="Turgeon B."/>
            <person name="Goodwin S."/>
            <person name="Spatafora J."/>
            <person name="Crous P."/>
            <person name="Grigoriev I."/>
        </authorList>
    </citation>
    <scope>NUCLEOTIDE SEQUENCE</scope>
    <source>
        <strain evidence="2">CBS 113979</strain>
    </source>
</reference>
<feature type="domain" description="DUF7907" evidence="1">
    <location>
        <begin position="7"/>
        <end position="98"/>
    </location>
</feature>
<dbReference type="AlphaFoldDB" id="A0A6G1HDI6"/>
<feature type="non-terminal residue" evidence="2">
    <location>
        <position position="1"/>
    </location>
</feature>
<dbReference type="Proteomes" id="UP000800041">
    <property type="component" value="Unassembled WGS sequence"/>
</dbReference>
<name>A0A6G1HDI6_9PEZI</name>
<dbReference type="OrthoDB" id="160645at2759"/>
<sequence>YYDASTSSLAFYHGNCDFTGLSMDRDTDGDEMSPCFETQSVGTARMSIAYGELVWEDNRWGSWLVCQVGDRVELSWWDVITDRGIDTGYCAKVALLLENL</sequence>
<evidence type="ECO:0000313" key="3">
    <source>
        <dbReference type="Proteomes" id="UP000800041"/>
    </source>
</evidence>
<gene>
    <name evidence="2" type="ORF">K402DRAFT_314953</name>
</gene>
<evidence type="ECO:0000259" key="1">
    <source>
        <dbReference type="Pfam" id="PF25484"/>
    </source>
</evidence>
<evidence type="ECO:0000313" key="2">
    <source>
        <dbReference type="EMBL" id="KAF1991296.1"/>
    </source>
</evidence>
<protein>
    <recommendedName>
        <fullName evidence="1">DUF7907 domain-containing protein</fullName>
    </recommendedName>
</protein>
<proteinExistence type="predicted"/>
<feature type="non-terminal residue" evidence="2">
    <location>
        <position position="100"/>
    </location>
</feature>